<feature type="region of interest" description="Disordered" evidence="1">
    <location>
        <begin position="296"/>
        <end position="338"/>
    </location>
</feature>
<name>A0A3N4IMK7_ASCIM</name>
<evidence type="ECO:0000256" key="1">
    <source>
        <dbReference type="SAM" id="MobiDB-lite"/>
    </source>
</evidence>
<proteinExistence type="predicted"/>
<feature type="compositionally biased region" description="Basic residues" evidence="1">
    <location>
        <begin position="300"/>
        <end position="316"/>
    </location>
</feature>
<reference evidence="2 3" key="1">
    <citation type="journal article" date="2018" name="Nat. Ecol. Evol.">
        <title>Pezizomycetes genomes reveal the molecular basis of ectomycorrhizal truffle lifestyle.</title>
        <authorList>
            <person name="Murat C."/>
            <person name="Payen T."/>
            <person name="Noel B."/>
            <person name="Kuo A."/>
            <person name="Morin E."/>
            <person name="Chen J."/>
            <person name="Kohler A."/>
            <person name="Krizsan K."/>
            <person name="Balestrini R."/>
            <person name="Da Silva C."/>
            <person name="Montanini B."/>
            <person name="Hainaut M."/>
            <person name="Levati E."/>
            <person name="Barry K.W."/>
            <person name="Belfiori B."/>
            <person name="Cichocki N."/>
            <person name="Clum A."/>
            <person name="Dockter R.B."/>
            <person name="Fauchery L."/>
            <person name="Guy J."/>
            <person name="Iotti M."/>
            <person name="Le Tacon F."/>
            <person name="Lindquist E.A."/>
            <person name="Lipzen A."/>
            <person name="Malagnac F."/>
            <person name="Mello A."/>
            <person name="Molinier V."/>
            <person name="Miyauchi S."/>
            <person name="Poulain J."/>
            <person name="Riccioni C."/>
            <person name="Rubini A."/>
            <person name="Sitrit Y."/>
            <person name="Splivallo R."/>
            <person name="Traeger S."/>
            <person name="Wang M."/>
            <person name="Zifcakova L."/>
            <person name="Wipf D."/>
            <person name="Zambonelli A."/>
            <person name="Paolocci F."/>
            <person name="Nowrousian M."/>
            <person name="Ottonello S."/>
            <person name="Baldrian P."/>
            <person name="Spatafora J.W."/>
            <person name="Henrissat B."/>
            <person name="Nagy L.G."/>
            <person name="Aury J.M."/>
            <person name="Wincker P."/>
            <person name="Grigoriev I.V."/>
            <person name="Bonfante P."/>
            <person name="Martin F.M."/>
        </authorList>
    </citation>
    <scope>NUCLEOTIDE SEQUENCE [LARGE SCALE GENOMIC DNA]</scope>
    <source>
        <strain evidence="2 3">RN42</strain>
    </source>
</reference>
<evidence type="ECO:0000313" key="2">
    <source>
        <dbReference type="EMBL" id="RPA86647.1"/>
    </source>
</evidence>
<gene>
    <name evidence="2" type="ORF">BJ508DRAFT_136439</name>
</gene>
<feature type="region of interest" description="Disordered" evidence="1">
    <location>
        <begin position="1"/>
        <end position="23"/>
    </location>
</feature>
<protein>
    <submittedName>
        <fullName evidence="2">Uncharacterized protein</fullName>
    </submittedName>
</protein>
<dbReference type="Proteomes" id="UP000275078">
    <property type="component" value="Unassembled WGS sequence"/>
</dbReference>
<evidence type="ECO:0000313" key="3">
    <source>
        <dbReference type="Proteomes" id="UP000275078"/>
    </source>
</evidence>
<feature type="compositionally biased region" description="Polar residues" evidence="1">
    <location>
        <begin position="1"/>
        <end position="11"/>
    </location>
</feature>
<feature type="compositionally biased region" description="Basic and acidic residues" evidence="1">
    <location>
        <begin position="248"/>
        <end position="260"/>
    </location>
</feature>
<sequence length="370" mass="39477">MSFSTNQQVRQSDSEHSRAASQLLDSTPISASASANSTIATHGISPTTSKKSSIRCPTASVSRFAYPTHLFTFFATLLTYITLVSPILGAPVPGPAIEGHQIVLTGRLDGVGPPRFLNHTTSLTSAVETKFAAIPTSTTYTTTTSTTTSYLTITIHPTPHRFSPPEPSRPAGASGYHRTTGHPDPAQTSLPHPSSHQSGTREDGQVVPDSTDQPRVWDARSSGSPPVQSPEAEHASTRTQQAQEEEDGPAKAETVRMDLKRRNVAEEQRLLAELARHGFGVQDVADMDIKKLVSMMAPKKASKRSKAKKPKPSPKPKARDYGDAFANLGRRNAGAGAGAGGVEERMLLSDLLYQKVNFGGMMGAMPSGNI</sequence>
<dbReference type="EMBL" id="ML119649">
    <property type="protein sequence ID" value="RPA86647.1"/>
    <property type="molecule type" value="Genomic_DNA"/>
</dbReference>
<feature type="region of interest" description="Disordered" evidence="1">
    <location>
        <begin position="156"/>
        <end position="260"/>
    </location>
</feature>
<accession>A0A3N4IMK7</accession>
<feature type="compositionally biased region" description="Low complexity" evidence="1">
    <location>
        <begin position="324"/>
        <end position="334"/>
    </location>
</feature>
<feature type="compositionally biased region" description="Polar residues" evidence="1">
    <location>
        <begin position="186"/>
        <end position="198"/>
    </location>
</feature>
<keyword evidence="3" id="KW-1185">Reference proteome</keyword>
<organism evidence="2 3">
    <name type="scientific">Ascobolus immersus RN42</name>
    <dbReference type="NCBI Taxonomy" id="1160509"/>
    <lineage>
        <taxon>Eukaryota</taxon>
        <taxon>Fungi</taxon>
        <taxon>Dikarya</taxon>
        <taxon>Ascomycota</taxon>
        <taxon>Pezizomycotina</taxon>
        <taxon>Pezizomycetes</taxon>
        <taxon>Pezizales</taxon>
        <taxon>Ascobolaceae</taxon>
        <taxon>Ascobolus</taxon>
    </lineage>
</organism>
<dbReference type="AlphaFoldDB" id="A0A3N4IMK7"/>